<feature type="transmembrane region" description="Helical" evidence="7">
    <location>
        <begin position="54"/>
        <end position="77"/>
    </location>
</feature>
<reference evidence="8" key="1">
    <citation type="submission" date="2015-07" db="EMBL/GenBank/DDBJ databases">
        <title>Transcriptome Assembly of Anthurium amnicola.</title>
        <authorList>
            <person name="Suzuki J."/>
        </authorList>
    </citation>
    <scope>NUCLEOTIDE SEQUENCE</scope>
</reference>
<dbReference type="EMBL" id="GDJX01006242">
    <property type="protein sequence ID" value="JAT61694.1"/>
    <property type="molecule type" value="Transcribed_RNA"/>
</dbReference>
<organism evidence="8">
    <name type="scientific">Anthurium amnicola</name>
    <dbReference type="NCBI Taxonomy" id="1678845"/>
    <lineage>
        <taxon>Eukaryota</taxon>
        <taxon>Viridiplantae</taxon>
        <taxon>Streptophyta</taxon>
        <taxon>Embryophyta</taxon>
        <taxon>Tracheophyta</taxon>
        <taxon>Spermatophyta</taxon>
        <taxon>Magnoliopsida</taxon>
        <taxon>Liliopsida</taxon>
        <taxon>Araceae</taxon>
        <taxon>Pothoideae</taxon>
        <taxon>Potheae</taxon>
        <taxon>Anthurium</taxon>
    </lineage>
</organism>
<evidence type="ECO:0000256" key="7">
    <source>
        <dbReference type="SAM" id="Phobius"/>
    </source>
</evidence>
<evidence type="ECO:0000313" key="8">
    <source>
        <dbReference type="EMBL" id="JAT61694.1"/>
    </source>
</evidence>
<dbReference type="AlphaFoldDB" id="A0A1D1Z4A9"/>
<dbReference type="InterPro" id="IPR009606">
    <property type="entry name" value="DEAL/Modifying_wall_lignin1/2"/>
</dbReference>
<evidence type="ECO:0000256" key="1">
    <source>
        <dbReference type="ARBA" id="ARBA00004127"/>
    </source>
</evidence>
<keyword evidence="5 7" id="KW-0472">Membrane</keyword>
<feature type="transmembrane region" description="Helical" evidence="7">
    <location>
        <begin position="98"/>
        <end position="119"/>
    </location>
</feature>
<evidence type="ECO:0000256" key="4">
    <source>
        <dbReference type="ARBA" id="ARBA00022989"/>
    </source>
</evidence>
<evidence type="ECO:0000256" key="2">
    <source>
        <dbReference type="ARBA" id="ARBA00022692"/>
    </source>
</evidence>
<proteinExistence type="inferred from homology"/>
<evidence type="ECO:0000256" key="6">
    <source>
        <dbReference type="ARBA" id="ARBA00029467"/>
    </source>
</evidence>
<protein>
    <submittedName>
        <fullName evidence="8">Uncharacterized protein</fullName>
    </submittedName>
</protein>
<evidence type="ECO:0000256" key="5">
    <source>
        <dbReference type="ARBA" id="ARBA00023136"/>
    </source>
</evidence>
<feature type="transmembrane region" description="Helical" evidence="7">
    <location>
        <begin position="139"/>
        <end position="166"/>
    </location>
</feature>
<dbReference type="GO" id="GO:0012505">
    <property type="term" value="C:endomembrane system"/>
    <property type="evidence" value="ECO:0007669"/>
    <property type="project" value="UniProtKB-SubCell"/>
</dbReference>
<dbReference type="PROSITE" id="PS51257">
    <property type="entry name" value="PROKAR_LIPOPROTEIN"/>
    <property type="match status" value="1"/>
</dbReference>
<dbReference type="Pfam" id="PF06749">
    <property type="entry name" value="DUF1218"/>
    <property type="match status" value="1"/>
</dbReference>
<evidence type="ECO:0000256" key="3">
    <source>
        <dbReference type="ARBA" id="ARBA00022729"/>
    </source>
</evidence>
<sequence>MEKKPGYGIPATCSVVVFLGLVAISCSVAAEFNKAKEEDLKLDGNLCALPRTPAFGLGVAALVCLSVAQILGTSAVASRLRWKGEKQGTSAPDSRPAAAIALLALSWVSFGLSTVLLGAGTSMNKGQAYGRGWMDGECYVVHSGVYLGSAALAAVTVALIVGFTFAARRAARHRRTGTSHPRMPG</sequence>
<keyword evidence="2 7" id="KW-0812">Transmembrane</keyword>
<name>A0A1D1Z4A9_9ARAE</name>
<comment type="subcellular location">
    <subcellularLocation>
        <location evidence="1">Endomembrane system</location>
        <topology evidence="1">Multi-pass membrane protein</topology>
    </subcellularLocation>
</comment>
<accession>A0A1D1Z4A9</accession>
<keyword evidence="4 7" id="KW-1133">Transmembrane helix</keyword>
<dbReference type="InterPro" id="IPR052222">
    <property type="entry name" value="DESIGUAL"/>
</dbReference>
<dbReference type="PANTHER" id="PTHR31769">
    <property type="entry name" value="OS07G0462200 PROTEIN-RELATED"/>
    <property type="match status" value="1"/>
</dbReference>
<gene>
    <name evidence="8" type="ORF">g.41864</name>
</gene>
<keyword evidence="3" id="KW-0732">Signal</keyword>
<comment type="similarity">
    <text evidence="6">Belongs to the DESIGUAL family.</text>
</comment>